<evidence type="ECO:0000313" key="10">
    <source>
        <dbReference type="Proteomes" id="UP000554235"/>
    </source>
</evidence>
<feature type="transmembrane region" description="Helical" evidence="7">
    <location>
        <begin position="424"/>
        <end position="445"/>
    </location>
</feature>
<name>A0A8H4LBE6_9HYPO</name>
<protein>
    <submittedName>
        <fullName evidence="9">Sugar transporter</fullName>
    </submittedName>
</protein>
<sequence>MDKESNTEIQRAPSPSDGQVLDHVAMHQRNMAKVNHAIEKIGFGKYQWKLFATWPLTGALSCGILVDIIGRRLVWQTSLIMVTVFTLICAGSPNFPALCVFVALQAVGAVAIDMTVFVEALPKAKDYMITALPLWWGVGSTLGGVLAWPLITFYSCPQRTTPDTCDKSDNMGWRYQYLLVGGISLIAALIRVFLMRMEESPKWLVSQGKYEKAVYTLHEMAHINGHDLSLSVDEFYIVGSGETLETSSLAGRLRGLFATKKQGYSTAGVILLWMCIGVAYPVYSLYLPIYLENNGAKIGNGSTFQTYRDYTISSTVGIFGPLLSTYMVNIEILGRRRSMSLTALCAAAFSGGFTAVRNEASNLGFSCMISFWQNAFYAILYPYTPEVMPTAFRGTGCGVALAFGRIASLSSPFIAAFGDLTTTTPIWVLVGLYGVIAAVAACLPFEPKHFSEEDRH</sequence>
<dbReference type="InterPro" id="IPR036259">
    <property type="entry name" value="MFS_trans_sf"/>
</dbReference>
<evidence type="ECO:0000256" key="7">
    <source>
        <dbReference type="SAM" id="Phobius"/>
    </source>
</evidence>
<accession>A0A8H4LBE6</accession>
<dbReference type="Gene3D" id="1.20.1250.20">
    <property type="entry name" value="MFS general substrate transporter like domains"/>
    <property type="match status" value="1"/>
</dbReference>
<keyword evidence="2" id="KW-0813">Transport</keyword>
<dbReference type="AlphaFoldDB" id="A0A8H4LBE6"/>
<evidence type="ECO:0000256" key="3">
    <source>
        <dbReference type="ARBA" id="ARBA00022692"/>
    </source>
</evidence>
<comment type="subcellular location">
    <subcellularLocation>
        <location evidence="1">Membrane</location>
        <topology evidence="1">Multi-pass membrane protein</topology>
    </subcellularLocation>
</comment>
<reference evidence="9 10" key="1">
    <citation type="submission" date="2020-01" db="EMBL/GenBank/DDBJ databases">
        <title>Identification and distribution of gene clusters putatively required for synthesis of sphingolipid metabolism inhibitors in phylogenetically diverse species of the filamentous fungus Fusarium.</title>
        <authorList>
            <person name="Kim H.-S."/>
            <person name="Busman M."/>
            <person name="Brown D.W."/>
            <person name="Divon H."/>
            <person name="Uhlig S."/>
            <person name="Proctor R.H."/>
        </authorList>
    </citation>
    <scope>NUCLEOTIDE SEQUENCE [LARGE SCALE GENOMIC DNA]</scope>
    <source>
        <strain evidence="9 10">NRRL 20459</strain>
    </source>
</reference>
<evidence type="ECO:0000256" key="1">
    <source>
        <dbReference type="ARBA" id="ARBA00004141"/>
    </source>
</evidence>
<evidence type="ECO:0000256" key="5">
    <source>
        <dbReference type="ARBA" id="ARBA00023136"/>
    </source>
</evidence>
<dbReference type="PANTHER" id="PTHR23511:SF4">
    <property type="entry name" value="MAJOR FACILITATOR SUPERFAMILY (MFS) PROFILE DOMAIN-CONTAINING PROTEIN"/>
    <property type="match status" value="1"/>
</dbReference>
<keyword evidence="10" id="KW-1185">Reference proteome</keyword>
<feature type="transmembrane region" description="Helical" evidence="7">
    <location>
        <begin position="270"/>
        <end position="290"/>
    </location>
</feature>
<evidence type="ECO:0000313" key="9">
    <source>
        <dbReference type="EMBL" id="KAF4465711.1"/>
    </source>
</evidence>
<evidence type="ECO:0000259" key="8">
    <source>
        <dbReference type="PROSITE" id="PS50850"/>
    </source>
</evidence>
<keyword evidence="6" id="KW-0325">Glycoprotein</keyword>
<feature type="transmembrane region" description="Helical" evidence="7">
    <location>
        <begin position="310"/>
        <end position="328"/>
    </location>
</feature>
<organism evidence="9 10">
    <name type="scientific">Fusarium albosuccineum</name>
    <dbReference type="NCBI Taxonomy" id="1237068"/>
    <lineage>
        <taxon>Eukaryota</taxon>
        <taxon>Fungi</taxon>
        <taxon>Dikarya</taxon>
        <taxon>Ascomycota</taxon>
        <taxon>Pezizomycotina</taxon>
        <taxon>Sordariomycetes</taxon>
        <taxon>Hypocreomycetidae</taxon>
        <taxon>Hypocreales</taxon>
        <taxon>Nectriaceae</taxon>
        <taxon>Fusarium</taxon>
        <taxon>Fusarium decemcellulare species complex</taxon>
    </lineage>
</organism>
<evidence type="ECO:0000256" key="4">
    <source>
        <dbReference type="ARBA" id="ARBA00022989"/>
    </source>
</evidence>
<dbReference type="CDD" id="cd17316">
    <property type="entry name" value="MFS_SV2_like"/>
    <property type="match status" value="1"/>
</dbReference>
<keyword evidence="5 7" id="KW-0472">Membrane</keyword>
<dbReference type="InterPro" id="IPR011701">
    <property type="entry name" value="MFS"/>
</dbReference>
<feature type="transmembrane region" description="Helical" evidence="7">
    <location>
        <begin position="363"/>
        <end position="383"/>
    </location>
</feature>
<dbReference type="PANTHER" id="PTHR23511">
    <property type="entry name" value="SYNAPTIC VESICLE GLYCOPROTEIN 2"/>
    <property type="match status" value="1"/>
</dbReference>
<feature type="transmembrane region" description="Helical" evidence="7">
    <location>
        <begin position="73"/>
        <end position="95"/>
    </location>
</feature>
<keyword evidence="9" id="KW-0762">Sugar transport</keyword>
<feature type="transmembrane region" description="Helical" evidence="7">
    <location>
        <begin position="46"/>
        <end position="66"/>
    </location>
</feature>
<keyword evidence="4 7" id="KW-1133">Transmembrane helix</keyword>
<dbReference type="Pfam" id="PF07690">
    <property type="entry name" value="MFS_1"/>
    <property type="match status" value="1"/>
</dbReference>
<dbReference type="OrthoDB" id="3936150at2759"/>
<evidence type="ECO:0000256" key="6">
    <source>
        <dbReference type="ARBA" id="ARBA00023180"/>
    </source>
</evidence>
<feature type="transmembrane region" description="Helical" evidence="7">
    <location>
        <begin position="175"/>
        <end position="194"/>
    </location>
</feature>
<dbReference type="InterPro" id="IPR020846">
    <property type="entry name" value="MFS_dom"/>
</dbReference>
<feature type="domain" description="Major facilitator superfamily (MFS) profile" evidence="8">
    <location>
        <begin position="1"/>
        <end position="449"/>
    </location>
</feature>
<comment type="caution">
    <text evidence="9">The sequence shown here is derived from an EMBL/GenBank/DDBJ whole genome shotgun (WGS) entry which is preliminary data.</text>
</comment>
<evidence type="ECO:0000256" key="2">
    <source>
        <dbReference type="ARBA" id="ARBA00022448"/>
    </source>
</evidence>
<dbReference type="SUPFAM" id="SSF103473">
    <property type="entry name" value="MFS general substrate transporter"/>
    <property type="match status" value="1"/>
</dbReference>
<gene>
    <name evidence="9" type="ORF">FALBO_7440</name>
</gene>
<dbReference type="GO" id="GO:0016020">
    <property type="term" value="C:membrane"/>
    <property type="evidence" value="ECO:0007669"/>
    <property type="project" value="UniProtKB-SubCell"/>
</dbReference>
<dbReference type="PROSITE" id="PS50850">
    <property type="entry name" value="MFS"/>
    <property type="match status" value="1"/>
</dbReference>
<dbReference type="Proteomes" id="UP000554235">
    <property type="component" value="Unassembled WGS sequence"/>
</dbReference>
<dbReference type="GO" id="GO:0022857">
    <property type="term" value="F:transmembrane transporter activity"/>
    <property type="evidence" value="ECO:0007669"/>
    <property type="project" value="InterPro"/>
</dbReference>
<dbReference type="EMBL" id="JAADYS010000991">
    <property type="protein sequence ID" value="KAF4465711.1"/>
    <property type="molecule type" value="Genomic_DNA"/>
</dbReference>
<keyword evidence="3 7" id="KW-0812">Transmembrane</keyword>
<feature type="transmembrane region" description="Helical" evidence="7">
    <location>
        <begin position="134"/>
        <end position="155"/>
    </location>
</feature>
<proteinExistence type="predicted"/>